<dbReference type="EMBL" id="JBFTEG010000007">
    <property type="protein sequence ID" value="MEX6502637.1"/>
    <property type="molecule type" value="Genomic_DNA"/>
</dbReference>
<evidence type="ECO:0000313" key="3">
    <source>
        <dbReference type="Proteomes" id="UP001560296"/>
    </source>
</evidence>
<organism evidence="2 3">
    <name type="scientific">Pseudomonas zhanjiangensis</name>
    <dbReference type="NCBI Taxonomy" id="3239015"/>
    <lineage>
        <taxon>Bacteria</taxon>
        <taxon>Pseudomonadati</taxon>
        <taxon>Pseudomonadota</taxon>
        <taxon>Gammaproteobacteria</taxon>
        <taxon>Pseudomonadales</taxon>
        <taxon>Pseudomonadaceae</taxon>
        <taxon>Pseudomonas</taxon>
    </lineage>
</organism>
<feature type="signal peptide" evidence="1">
    <location>
        <begin position="1"/>
        <end position="20"/>
    </location>
</feature>
<dbReference type="RefSeq" id="WP_369287604.1">
    <property type="nucleotide sequence ID" value="NZ_JBFTEG010000007.1"/>
</dbReference>
<accession>A0ABV3YTI1</accession>
<comment type="caution">
    <text evidence="2">The sequence shown here is derived from an EMBL/GenBank/DDBJ whole genome shotgun (WGS) entry which is preliminary data.</text>
</comment>
<dbReference type="Proteomes" id="UP001560296">
    <property type="component" value="Unassembled WGS sequence"/>
</dbReference>
<evidence type="ECO:0000313" key="2">
    <source>
        <dbReference type="EMBL" id="MEX6502637.1"/>
    </source>
</evidence>
<keyword evidence="1" id="KW-0732">Signal</keyword>
<protein>
    <recommendedName>
        <fullName evidence="4">Lipoprotein</fullName>
    </recommendedName>
</protein>
<gene>
    <name evidence="2" type="ORF">AB5S05_11225</name>
</gene>
<proteinExistence type="predicted"/>
<feature type="chain" id="PRO_5045415064" description="Lipoprotein" evidence="1">
    <location>
        <begin position="21"/>
        <end position="84"/>
    </location>
</feature>
<reference evidence="2 3" key="1">
    <citation type="submission" date="2024-07" db="EMBL/GenBank/DDBJ databases">
        <authorList>
            <person name="Li M."/>
        </authorList>
    </citation>
    <scope>NUCLEOTIDE SEQUENCE [LARGE SCALE GENOMIC DNA]</scope>
    <source>
        <strain evidence="2 3">25A3E</strain>
    </source>
</reference>
<name>A0ABV3YTI1_9PSED</name>
<evidence type="ECO:0000256" key="1">
    <source>
        <dbReference type="SAM" id="SignalP"/>
    </source>
</evidence>
<dbReference type="PROSITE" id="PS51257">
    <property type="entry name" value="PROKAR_LIPOPROTEIN"/>
    <property type="match status" value="1"/>
</dbReference>
<sequence length="84" mass="9234">MKASLALIIAPLLLSLGACATPPQPAERPYTEAEIKQFALELLSRSGLSFEDYEKVRRALLDPEYRMSNSIKRRGADTPGGERG</sequence>
<keyword evidence="3" id="KW-1185">Reference proteome</keyword>
<evidence type="ECO:0008006" key="4">
    <source>
        <dbReference type="Google" id="ProtNLM"/>
    </source>
</evidence>